<evidence type="ECO:0000313" key="5">
    <source>
        <dbReference type="Proteomes" id="UP000034457"/>
    </source>
</evidence>
<dbReference type="PANTHER" id="PTHR30121">
    <property type="entry name" value="UNCHARACTERIZED PROTEIN YJGR-RELATED"/>
    <property type="match status" value="1"/>
</dbReference>
<keyword evidence="1" id="KW-0812">Transmembrane</keyword>
<name>A0A0G0BUY4_9BACT</name>
<dbReference type="STRING" id="1618478.UR68_C0008G0014"/>
<feature type="transmembrane region" description="Helical" evidence="1">
    <location>
        <begin position="20"/>
        <end position="43"/>
    </location>
</feature>
<dbReference type="AlphaFoldDB" id="A0A0G0BUY4"/>
<dbReference type="InterPro" id="IPR051162">
    <property type="entry name" value="T4SS_component"/>
</dbReference>
<evidence type="ECO:0000259" key="2">
    <source>
        <dbReference type="Pfam" id="PF01935"/>
    </source>
</evidence>
<feature type="domain" description="Helicase HerA central" evidence="2">
    <location>
        <begin position="371"/>
        <end position="443"/>
    </location>
</feature>
<dbReference type="InterPro" id="IPR027417">
    <property type="entry name" value="P-loop_NTPase"/>
</dbReference>
<dbReference type="Pfam" id="PF26449">
    <property type="entry name" value="DUF8128"/>
    <property type="match status" value="1"/>
</dbReference>
<evidence type="ECO:0000256" key="1">
    <source>
        <dbReference type="SAM" id="Phobius"/>
    </source>
</evidence>
<dbReference type="EMBL" id="LBQC01000008">
    <property type="protein sequence ID" value="KKP73103.1"/>
    <property type="molecule type" value="Genomic_DNA"/>
</dbReference>
<gene>
    <name evidence="4" type="ORF">UR68_C0008G0014</name>
</gene>
<dbReference type="Gene3D" id="3.40.50.300">
    <property type="entry name" value="P-loop containing nucleotide triphosphate hydrolases"/>
    <property type="match status" value="2"/>
</dbReference>
<dbReference type="InterPro" id="IPR002789">
    <property type="entry name" value="HerA_central"/>
</dbReference>
<keyword evidence="1" id="KW-1133">Transmembrane helix</keyword>
<dbReference type="PATRIC" id="fig|1618478.3.peg.381"/>
<feature type="domain" description="DUF8128" evidence="3">
    <location>
        <begin position="53"/>
        <end position="340"/>
    </location>
</feature>
<dbReference type="SUPFAM" id="SSF52540">
    <property type="entry name" value="P-loop containing nucleoside triphosphate hydrolases"/>
    <property type="match status" value="1"/>
</dbReference>
<proteinExistence type="predicted"/>
<comment type="caution">
    <text evidence="4">The sequence shown here is derived from an EMBL/GenBank/DDBJ whole genome shotgun (WGS) entry which is preliminary data.</text>
</comment>
<dbReference type="Proteomes" id="UP000034457">
    <property type="component" value="Unassembled WGS sequence"/>
</dbReference>
<keyword evidence="1" id="KW-0472">Membrane</keyword>
<reference evidence="4 5" key="1">
    <citation type="journal article" date="2015" name="Nature">
        <title>rRNA introns, odd ribosomes, and small enigmatic genomes across a large radiation of phyla.</title>
        <authorList>
            <person name="Brown C.T."/>
            <person name="Hug L.A."/>
            <person name="Thomas B.C."/>
            <person name="Sharon I."/>
            <person name="Castelle C.J."/>
            <person name="Singh A."/>
            <person name="Wilkins M.J."/>
            <person name="Williams K.H."/>
            <person name="Banfield J.F."/>
        </authorList>
    </citation>
    <scope>NUCLEOTIDE SEQUENCE [LARGE SCALE GENOMIC DNA]</scope>
</reference>
<accession>A0A0G0BUY4</accession>
<organism evidence="4 5">
    <name type="scientific">Candidatus Roizmanbacteria bacterium GW2011_GWA2_35_19</name>
    <dbReference type="NCBI Taxonomy" id="1618478"/>
    <lineage>
        <taxon>Bacteria</taxon>
        <taxon>Candidatus Roizmaniibacteriota</taxon>
    </lineage>
</organism>
<evidence type="ECO:0000313" key="4">
    <source>
        <dbReference type="EMBL" id="KKP73103.1"/>
    </source>
</evidence>
<sequence length="784" mass="88918">MENIDYQIFIDKLVTVSLATLAAIIAAGLTLVFIYLVIIYFRLKKREEISLEMLTLEVRLPKENEIKIDAAEQMFASFSSLKKSGMWSFLDLDDVVSFEIIGRQSDIRFYISAPSRIIDLVEKTVYGYYPAADIKKVDEPNIFSEDGKVAYGAVVTKDVSYMPIRLFKDLSTDPLAAVTSALSKIGNKEGAIIQILIRPAESKWKKLGKSYVSSTKKNEANPEKATFKTDPKVLERIDDKCNKPGFETTIRFVVSAKTKEAADIHLKNIKTAFSQFNSDLNSFSGAKSLFKGSFMINFIYKFFPVVDLPYFKSISVLSSDELATIFHFPNKTIETPHIQWLKAKTAPVPSEVESDEGTYIGHGYFRGVKRKVSIGFEDRRRHIYIIGKTGVGKSVLLQDMAIQDIRAGHGVCVIDPHGDLIDNIIQYVPPSRAEDVIYFDPSDNERPMGLNLLEARNEDQKHFITTSIINLMYKLYDPQRTGIIGPRFEHAVRNAMLTVMSDPGTTFVEIVRVLTDPKYVQELLPKVQDPIVRRYWTDQIAQTSDFHKSEVLDYIVSKFGRFVTNKTMRNIIGQSKSAFDFRNVMDEGKILLINLSKGKLGEENSSFLGLVLIPKILVAAMSRQEIPEDKRRDFFLYVDEFQNFATPDFATILSEARKYHLNLTVANQFIGQMDEEVKNAVFGNVGSLISFRVGVTDASYLQREYQPVFGESDLINIERYHAYMKTIVDNEPVPPFSVDMTKDLKSFKKGANQKVADAIIQLSRLKFGRPRELVEAEVNQRARL</sequence>
<dbReference type="InterPro" id="IPR058441">
    <property type="entry name" value="DUF8128"/>
</dbReference>
<dbReference type="Pfam" id="PF01935">
    <property type="entry name" value="DUF87"/>
    <property type="match status" value="1"/>
</dbReference>
<evidence type="ECO:0000259" key="3">
    <source>
        <dbReference type="Pfam" id="PF26449"/>
    </source>
</evidence>
<dbReference type="PANTHER" id="PTHR30121:SF11">
    <property type="entry name" value="AAA+ ATPASE DOMAIN-CONTAINING PROTEIN"/>
    <property type="match status" value="1"/>
</dbReference>
<protein>
    <submittedName>
        <fullName evidence="4">Uncharacterized protein</fullName>
    </submittedName>
</protein>